<dbReference type="PANTHER" id="PTHR43847">
    <property type="entry name" value="BLL3993 PROTEIN"/>
    <property type="match status" value="1"/>
</dbReference>
<evidence type="ECO:0000256" key="2">
    <source>
        <dbReference type="ARBA" id="ARBA00022692"/>
    </source>
</evidence>
<dbReference type="EMBL" id="CP039690">
    <property type="protein sequence ID" value="QCI69450.1"/>
    <property type="molecule type" value="Genomic_DNA"/>
</dbReference>
<dbReference type="OrthoDB" id="7203053at2"/>
<keyword evidence="3 5" id="KW-1133">Transmembrane helix</keyword>
<evidence type="ECO:0000256" key="1">
    <source>
        <dbReference type="ARBA" id="ARBA00004127"/>
    </source>
</evidence>
<comment type="subcellular location">
    <subcellularLocation>
        <location evidence="1">Endomembrane system</location>
        <topology evidence="1">Multi-pass membrane protein</topology>
    </subcellularLocation>
</comment>
<evidence type="ECO:0000313" key="7">
    <source>
        <dbReference type="Proteomes" id="UP000298781"/>
    </source>
</evidence>
<dbReference type="Gene3D" id="1.20.120.1630">
    <property type="match status" value="1"/>
</dbReference>
<feature type="transmembrane region" description="Helical" evidence="5">
    <location>
        <begin position="168"/>
        <end position="195"/>
    </location>
</feature>
<dbReference type="AlphaFoldDB" id="A0A4D7BEH4"/>
<dbReference type="InterPro" id="IPR052527">
    <property type="entry name" value="Metal_cation-efflux_comp"/>
</dbReference>
<keyword evidence="2 5" id="KW-0812">Transmembrane</keyword>
<keyword evidence="6" id="KW-0808">Transferase</keyword>
<feature type="transmembrane region" description="Helical" evidence="5">
    <location>
        <begin position="102"/>
        <end position="123"/>
    </location>
</feature>
<organism evidence="6 7">
    <name type="scientific">Phreatobacter stygius</name>
    <dbReference type="NCBI Taxonomy" id="1940610"/>
    <lineage>
        <taxon>Bacteria</taxon>
        <taxon>Pseudomonadati</taxon>
        <taxon>Pseudomonadota</taxon>
        <taxon>Alphaproteobacteria</taxon>
        <taxon>Hyphomicrobiales</taxon>
        <taxon>Phreatobacteraceae</taxon>
        <taxon>Phreatobacter</taxon>
    </lineage>
</organism>
<keyword evidence="4 5" id="KW-0472">Membrane</keyword>
<proteinExistence type="predicted"/>
<keyword evidence="6" id="KW-0489">Methyltransferase</keyword>
<protein>
    <submittedName>
        <fullName evidence="6">Isoprenylcysteine carboxylmethyltransferase family protein</fullName>
    </submittedName>
</protein>
<gene>
    <name evidence="6" type="ORF">E8M01_26785</name>
</gene>
<keyword evidence="7" id="KW-1185">Reference proteome</keyword>
<feature type="transmembrane region" description="Helical" evidence="5">
    <location>
        <begin position="37"/>
        <end position="57"/>
    </location>
</feature>
<dbReference type="Pfam" id="PF04191">
    <property type="entry name" value="PEMT"/>
    <property type="match status" value="1"/>
</dbReference>
<evidence type="ECO:0000256" key="3">
    <source>
        <dbReference type="ARBA" id="ARBA00022989"/>
    </source>
</evidence>
<dbReference type="Proteomes" id="UP000298781">
    <property type="component" value="Chromosome"/>
</dbReference>
<sequence>MPADVRRHSLIGLVAVPPLLALVLFLPAGHLSWTRGWLFLVIFSFAMASAAAALWQINPEIFAARRRIQPGTKSWDKLLLALLAPALLAIPVVAGLDDGRFHWSAMTTPVVALGYLLWLAGFAGTTWAQAVNRHFEPGVRIQTDRDHQVIDSGPYALVRHPGYSAAGLLLVGIALSLGSWWALLPALVSALILVIRTRWEDETLQAELPGYRDYAQRVRSRLVPGVW</sequence>
<accession>A0A4D7BEH4</accession>
<dbReference type="PANTHER" id="PTHR43847:SF1">
    <property type="entry name" value="BLL3993 PROTEIN"/>
    <property type="match status" value="1"/>
</dbReference>
<feature type="transmembrane region" description="Helical" evidence="5">
    <location>
        <begin position="78"/>
        <end position="96"/>
    </location>
</feature>
<dbReference type="KEGG" id="pstg:E8M01_26785"/>
<dbReference type="GO" id="GO:0008168">
    <property type="term" value="F:methyltransferase activity"/>
    <property type="evidence" value="ECO:0007669"/>
    <property type="project" value="UniProtKB-KW"/>
</dbReference>
<name>A0A4D7BEH4_9HYPH</name>
<dbReference type="GO" id="GO:0012505">
    <property type="term" value="C:endomembrane system"/>
    <property type="evidence" value="ECO:0007669"/>
    <property type="project" value="UniProtKB-SubCell"/>
</dbReference>
<evidence type="ECO:0000313" key="6">
    <source>
        <dbReference type="EMBL" id="QCI69450.1"/>
    </source>
</evidence>
<evidence type="ECO:0000256" key="4">
    <source>
        <dbReference type="ARBA" id="ARBA00023136"/>
    </source>
</evidence>
<dbReference type="InterPro" id="IPR007318">
    <property type="entry name" value="Phopholipid_MeTrfase"/>
</dbReference>
<dbReference type="GO" id="GO:0032259">
    <property type="term" value="P:methylation"/>
    <property type="evidence" value="ECO:0007669"/>
    <property type="project" value="UniProtKB-KW"/>
</dbReference>
<feature type="transmembrane region" description="Helical" evidence="5">
    <location>
        <begin position="12"/>
        <end position="31"/>
    </location>
</feature>
<evidence type="ECO:0000256" key="5">
    <source>
        <dbReference type="SAM" id="Phobius"/>
    </source>
</evidence>
<reference evidence="6 7" key="1">
    <citation type="submission" date="2019-04" db="EMBL/GenBank/DDBJ databases">
        <title>Phreatobacter aquaticus sp. nov.</title>
        <authorList>
            <person name="Choi A."/>
        </authorList>
    </citation>
    <scope>NUCLEOTIDE SEQUENCE [LARGE SCALE GENOMIC DNA]</scope>
    <source>
        <strain evidence="6 7">KCTC 52518</strain>
    </source>
</reference>